<comment type="cofactor">
    <cofactor evidence="1">
        <name>Mg(2+)</name>
        <dbReference type="ChEBI" id="CHEBI:18420"/>
    </cofactor>
</comment>
<feature type="domain" description="Helix-hairpin-helix DNA-binding motif class 1" evidence="14">
    <location>
        <begin position="89"/>
        <end position="108"/>
    </location>
</feature>
<keyword evidence="4 13" id="KW-0808">Transferase</keyword>
<dbReference type="SUPFAM" id="SSF81585">
    <property type="entry name" value="PsbU/PolX domain-like"/>
    <property type="match status" value="1"/>
</dbReference>
<dbReference type="InterPro" id="IPR037160">
    <property type="entry name" value="DNA_Pol_thumb_sf"/>
</dbReference>
<sequence>MLARISASTTFRPLTAISISRRYAYVNEQPVSRNQGLVELLQSEVENEKRMNTDEHGKNLPPASRYRIRSLQNAIHVISKLDFEITSTAAVRNIDGIGVGVTKRIREYLAGTHSSQPAKDEETLVAELESLPGIGRKRAEKLAAAGCRGMDDLQLEKYLNMLTPAQRVALRYAAHLERPATREQTEIVTDFIRENISPKYEIVPVGSYRLNAPESKSIKVMLFHPDHVHIPVPPVPLRGSYTPYIKPVAVSAKSKDEAPIHKLVVPVLQERGLLAQTTGIGVRYFNGLARIPERDSEGRWQPRRERLAAIKEGAGTYRRTNLYMMPVKSRGAALIYHTGDAQMKKLLKHKAEKLGLYLDELGLWKWHPDEREGEGAGELSSGFWQLLNSTTEEAIFEQLGVDYVEPHRRNLAQVR</sequence>
<evidence type="ECO:0000259" key="15">
    <source>
        <dbReference type="SMART" id="SM00483"/>
    </source>
</evidence>
<keyword evidence="7 13" id="KW-0239">DNA-directed DNA polymerase</keyword>
<evidence type="ECO:0000256" key="9">
    <source>
        <dbReference type="ARBA" id="ARBA00044632"/>
    </source>
</evidence>
<gene>
    <name evidence="16" type="ORF">LshimejAT787_0504920</name>
</gene>
<dbReference type="GO" id="GO:0006303">
    <property type="term" value="P:double-strand break repair via nonhomologous end joining"/>
    <property type="evidence" value="ECO:0007669"/>
    <property type="project" value="TreeGrafter"/>
</dbReference>
<evidence type="ECO:0000256" key="5">
    <source>
        <dbReference type="ARBA" id="ARBA00022695"/>
    </source>
</evidence>
<keyword evidence="13" id="KW-0227">DNA damage</keyword>
<organism evidence="16 17">
    <name type="scientific">Lyophyllum shimeji</name>
    <name type="common">Hon-shimeji</name>
    <name type="synonym">Tricholoma shimeji</name>
    <dbReference type="NCBI Taxonomy" id="47721"/>
    <lineage>
        <taxon>Eukaryota</taxon>
        <taxon>Fungi</taxon>
        <taxon>Dikarya</taxon>
        <taxon>Basidiomycota</taxon>
        <taxon>Agaricomycotina</taxon>
        <taxon>Agaricomycetes</taxon>
        <taxon>Agaricomycetidae</taxon>
        <taxon>Agaricales</taxon>
        <taxon>Tricholomatineae</taxon>
        <taxon>Lyophyllaceae</taxon>
        <taxon>Lyophyllum</taxon>
    </lineage>
</organism>
<dbReference type="Gene3D" id="1.10.150.20">
    <property type="entry name" value="5' to 3' exonuclease, C-terminal subdomain"/>
    <property type="match status" value="1"/>
</dbReference>
<dbReference type="EC" id="2.7.7.7" evidence="13"/>
<dbReference type="InterPro" id="IPR027421">
    <property type="entry name" value="DNA_pol_lamdba_lyase_dom_sf"/>
</dbReference>
<dbReference type="Proteomes" id="UP001063166">
    <property type="component" value="Unassembled WGS sequence"/>
</dbReference>
<keyword evidence="5 13" id="KW-0548">Nucleotidyltransferase</keyword>
<dbReference type="PANTHER" id="PTHR11276">
    <property type="entry name" value="DNA POLYMERASE TYPE-X FAMILY MEMBER"/>
    <property type="match status" value="1"/>
</dbReference>
<comment type="similarity">
    <text evidence="13">Belongs to the DNA polymerase type-X family.</text>
</comment>
<dbReference type="SMART" id="SM00278">
    <property type="entry name" value="HhH1"/>
    <property type="match status" value="2"/>
</dbReference>
<evidence type="ECO:0000256" key="6">
    <source>
        <dbReference type="ARBA" id="ARBA00022843"/>
    </source>
</evidence>
<dbReference type="InterPro" id="IPR022312">
    <property type="entry name" value="DNA_pol_X"/>
</dbReference>
<dbReference type="InterPro" id="IPR003583">
    <property type="entry name" value="Hlx-hairpin-Hlx_DNA-bd_motif"/>
</dbReference>
<dbReference type="AlphaFoldDB" id="A0A9P3PNN5"/>
<dbReference type="GO" id="GO:0005737">
    <property type="term" value="C:cytoplasm"/>
    <property type="evidence" value="ECO:0007669"/>
    <property type="project" value="UniProtKB-SubCell"/>
</dbReference>
<comment type="catalytic activity">
    <reaction evidence="12 13">
        <text>DNA(n) + a 2'-deoxyribonucleoside 5'-triphosphate = DNA(n+1) + diphosphate</text>
        <dbReference type="Rhea" id="RHEA:22508"/>
        <dbReference type="Rhea" id="RHEA-COMP:17339"/>
        <dbReference type="Rhea" id="RHEA-COMP:17340"/>
        <dbReference type="ChEBI" id="CHEBI:33019"/>
        <dbReference type="ChEBI" id="CHEBI:61560"/>
        <dbReference type="ChEBI" id="CHEBI:173112"/>
        <dbReference type="EC" id="2.7.7.7"/>
    </reaction>
</comment>
<evidence type="ECO:0000256" key="13">
    <source>
        <dbReference type="RuleBase" id="RU366014"/>
    </source>
</evidence>
<evidence type="ECO:0000256" key="2">
    <source>
        <dbReference type="ARBA" id="ARBA00004496"/>
    </source>
</evidence>
<comment type="function">
    <text evidence="13">DNA polymerase that functions in several pathways of DNA repair. Involved in base excision repair (BER) responsible for repair of lesions that give rise to abasic (AP) sites in DNA. Also contributes to DNA double-strand break repair by non-homologous end joining and homologous recombination. Has both template-dependent and template-independent (terminal transferase) DNA polymerase activities. Has also a 5'-deoxyribose-5-phosphate lyase (dRP lyase) activity.</text>
</comment>
<keyword evidence="13" id="KW-0234">DNA repair</keyword>
<keyword evidence="17" id="KW-1185">Reference proteome</keyword>
<keyword evidence="8" id="KW-0915">Sodium</keyword>
<dbReference type="GO" id="GO:0046872">
    <property type="term" value="F:metal ion binding"/>
    <property type="evidence" value="ECO:0007669"/>
    <property type="project" value="UniProtKB-UniRule"/>
</dbReference>
<comment type="function">
    <text evidence="11">Repair polymerase that plays a key role in base-excision repair. During this process, the damaged base is excised by specific DNA glycosylases, the DNA backbone is nicked at the abasic site by an apurinic/apyrimidic (AP) endonuclease, and POLB removes 5'-deoxyribose-phosphate from the preincised AP site acting as a 5'-deoxyribose-phosphate lyase (5'-dRP lyase); through its DNA polymerase activity, it adds one nucleotide to the 3' end of the arising single-nucleotide gap. Conducts 'gap-filling' DNA synthesis in a stepwise distributive fashion rather than in a processive fashion as for other DNA polymerases. It is also able to cleave sugar-phosphate bonds 3' to an intact AP site, acting as an AP lyase.</text>
</comment>
<comment type="caution">
    <text evidence="16">The sequence shown here is derived from an EMBL/GenBank/DDBJ whole genome shotgun (WGS) entry which is preliminary data.</text>
</comment>
<dbReference type="Gene3D" id="3.30.460.10">
    <property type="entry name" value="Beta Polymerase, domain 2"/>
    <property type="match status" value="1"/>
</dbReference>
<name>A0A9P3PNN5_LYOSH</name>
<evidence type="ECO:0000259" key="14">
    <source>
        <dbReference type="SMART" id="SM00278"/>
    </source>
</evidence>
<dbReference type="GO" id="GO:0003677">
    <property type="term" value="F:DNA binding"/>
    <property type="evidence" value="ECO:0007669"/>
    <property type="project" value="UniProtKB-UniRule"/>
</dbReference>
<accession>A0A9P3PNN5</accession>
<dbReference type="GO" id="GO:0005634">
    <property type="term" value="C:nucleus"/>
    <property type="evidence" value="ECO:0007669"/>
    <property type="project" value="UniProtKB-SubCell"/>
</dbReference>
<comment type="catalytic activity">
    <reaction evidence="10">
        <text>a 5'-end 2'-deoxyribose-2'-deoxyribonucleotide-DNA = (2E,4S)-4-hydroxypenten-2-al-5-phosphate + a 5'-end 5'-phospho-2'-deoxyribonucleoside-DNA + H(+)</text>
        <dbReference type="Rhea" id="RHEA:76255"/>
        <dbReference type="Rhea" id="RHEA-COMP:13180"/>
        <dbReference type="Rhea" id="RHEA-COMP:18657"/>
        <dbReference type="ChEBI" id="CHEBI:15378"/>
        <dbReference type="ChEBI" id="CHEBI:136412"/>
        <dbReference type="ChEBI" id="CHEBI:195194"/>
        <dbReference type="ChEBI" id="CHEBI:195195"/>
    </reaction>
</comment>
<evidence type="ECO:0000313" key="16">
    <source>
        <dbReference type="EMBL" id="GLB38627.1"/>
    </source>
</evidence>
<dbReference type="PRINTS" id="PR00869">
    <property type="entry name" value="DNAPOLX"/>
</dbReference>
<dbReference type="InterPro" id="IPR043519">
    <property type="entry name" value="NT_sf"/>
</dbReference>
<dbReference type="PANTHER" id="PTHR11276:SF28">
    <property type="entry name" value="DNA POLYMERASE LAMBDA"/>
    <property type="match status" value="1"/>
</dbReference>
<dbReference type="SMART" id="SM00483">
    <property type="entry name" value="POLXc"/>
    <property type="match status" value="1"/>
</dbReference>
<dbReference type="GO" id="GO:0140078">
    <property type="term" value="F:class I DNA-(apurinic or apyrimidinic site) endonuclease activity"/>
    <property type="evidence" value="ECO:0007669"/>
    <property type="project" value="UniProtKB-EC"/>
</dbReference>
<comment type="subcellular location">
    <subcellularLocation>
        <location evidence="2">Cytoplasm</location>
    </subcellularLocation>
    <subcellularLocation>
        <location evidence="13">Nucleus</location>
    </subcellularLocation>
</comment>
<feature type="domain" description="Helix-hairpin-helix DNA-binding motif class 1" evidence="14">
    <location>
        <begin position="126"/>
        <end position="145"/>
    </location>
</feature>
<reference evidence="16" key="1">
    <citation type="submission" date="2022-07" db="EMBL/GenBank/DDBJ databases">
        <title>The genome of Lyophyllum shimeji provides insight into the initial evolution of ectomycorrhizal fungal genome.</title>
        <authorList>
            <person name="Kobayashi Y."/>
            <person name="Shibata T."/>
            <person name="Hirakawa H."/>
            <person name="Shigenobu S."/>
            <person name="Nishiyama T."/>
            <person name="Yamada A."/>
            <person name="Hasebe M."/>
            <person name="Kawaguchi M."/>
        </authorList>
    </citation>
    <scope>NUCLEOTIDE SEQUENCE</scope>
    <source>
        <strain evidence="16">AT787</strain>
    </source>
</reference>
<dbReference type="SUPFAM" id="SSF81301">
    <property type="entry name" value="Nucleotidyltransferase"/>
    <property type="match status" value="1"/>
</dbReference>
<dbReference type="Pfam" id="PF14791">
    <property type="entry name" value="DNA_pol_B_thumb"/>
    <property type="match status" value="1"/>
</dbReference>
<evidence type="ECO:0000256" key="11">
    <source>
        <dbReference type="ARBA" id="ARBA00045548"/>
    </source>
</evidence>
<evidence type="ECO:0000256" key="7">
    <source>
        <dbReference type="ARBA" id="ARBA00022932"/>
    </source>
</evidence>
<dbReference type="InterPro" id="IPR029398">
    <property type="entry name" value="PolB_thumb"/>
</dbReference>
<protein>
    <recommendedName>
        <fullName evidence="13">DNA polymerase</fullName>
        <ecNumber evidence="13">2.7.7.7</ecNumber>
    </recommendedName>
</protein>
<dbReference type="EMBL" id="BRPK01000005">
    <property type="protein sequence ID" value="GLB38627.1"/>
    <property type="molecule type" value="Genomic_DNA"/>
</dbReference>
<keyword evidence="6" id="KW-0832">Ubl conjugation</keyword>
<dbReference type="OrthoDB" id="205514at2759"/>
<dbReference type="PRINTS" id="PR00870">
    <property type="entry name" value="DNAPOLXBETA"/>
</dbReference>
<keyword evidence="13" id="KW-0539">Nucleus</keyword>
<evidence type="ECO:0000256" key="10">
    <source>
        <dbReference type="ARBA" id="ARBA00044678"/>
    </source>
</evidence>
<dbReference type="InterPro" id="IPR002054">
    <property type="entry name" value="DNA-dir_DNA_pol_X"/>
</dbReference>
<feature type="domain" description="DNA-directed DNA polymerase X" evidence="15">
    <location>
        <begin position="32"/>
        <end position="410"/>
    </location>
</feature>
<dbReference type="GO" id="GO:0003887">
    <property type="term" value="F:DNA-directed DNA polymerase activity"/>
    <property type="evidence" value="ECO:0007669"/>
    <property type="project" value="UniProtKB-UniRule"/>
</dbReference>
<keyword evidence="3" id="KW-0488">Methylation</keyword>
<proteinExistence type="inferred from homology"/>
<dbReference type="Gene3D" id="3.30.210.10">
    <property type="entry name" value="DNA polymerase, thumb domain"/>
    <property type="match status" value="1"/>
</dbReference>
<evidence type="ECO:0000256" key="1">
    <source>
        <dbReference type="ARBA" id="ARBA00001946"/>
    </source>
</evidence>
<evidence type="ECO:0000256" key="4">
    <source>
        <dbReference type="ARBA" id="ARBA00022679"/>
    </source>
</evidence>
<evidence type="ECO:0000313" key="17">
    <source>
        <dbReference type="Proteomes" id="UP001063166"/>
    </source>
</evidence>
<dbReference type="InterPro" id="IPR002008">
    <property type="entry name" value="DNA_pol_X_beta-like"/>
</dbReference>
<dbReference type="SUPFAM" id="SSF47802">
    <property type="entry name" value="DNA polymerase beta, N-terminal domain-like"/>
    <property type="match status" value="1"/>
</dbReference>
<comment type="catalytic activity">
    <reaction evidence="9">
        <text>2'-deoxyribonucleotide-(2'-deoxyribose 5'-phosphate)-2'-deoxyribonucleotide-DNA = a 3'-end 2'-deoxyribonucleotide-(2,3-dehydro-2,3-deoxyribose 5'-phosphate)-DNA + a 5'-end 5'-phospho-2'-deoxyribonucleoside-DNA + H(+)</text>
        <dbReference type="Rhea" id="RHEA:66592"/>
        <dbReference type="Rhea" id="RHEA-COMP:13180"/>
        <dbReference type="Rhea" id="RHEA-COMP:16897"/>
        <dbReference type="Rhea" id="RHEA-COMP:17067"/>
        <dbReference type="ChEBI" id="CHEBI:15378"/>
        <dbReference type="ChEBI" id="CHEBI:136412"/>
        <dbReference type="ChEBI" id="CHEBI:157695"/>
        <dbReference type="ChEBI" id="CHEBI:167181"/>
        <dbReference type="EC" id="4.2.99.18"/>
    </reaction>
</comment>
<evidence type="ECO:0000256" key="12">
    <source>
        <dbReference type="ARBA" id="ARBA00049244"/>
    </source>
</evidence>
<evidence type="ECO:0000256" key="3">
    <source>
        <dbReference type="ARBA" id="ARBA00022481"/>
    </source>
</evidence>
<evidence type="ECO:0000256" key="8">
    <source>
        <dbReference type="ARBA" id="ARBA00023053"/>
    </source>
</evidence>
<dbReference type="Gene3D" id="1.10.150.110">
    <property type="entry name" value="DNA polymerase beta, N-terminal domain-like"/>
    <property type="match status" value="1"/>
</dbReference>